<dbReference type="RefSeq" id="WP_307264212.1">
    <property type="nucleotide sequence ID" value="NZ_JAUSVL010000001.1"/>
</dbReference>
<dbReference type="Proteomes" id="UP001238163">
    <property type="component" value="Unassembled WGS sequence"/>
</dbReference>
<dbReference type="CDD" id="cd04301">
    <property type="entry name" value="NAT_SF"/>
    <property type="match status" value="1"/>
</dbReference>
<dbReference type="AlphaFoldDB" id="A0AAE3VJ68"/>
<protein>
    <submittedName>
        <fullName evidence="2">Mycothiol synthase</fullName>
        <ecNumber evidence="2">2.3.1.189</ecNumber>
    </submittedName>
</protein>
<evidence type="ECO:0000259" key="1">
    <source>
        <dbReference type="PROSITE" id="PS51186"/>
    </source>
</evidence>
<feature type="domain" description="N-acetyltransferase" evidence="1">
    <location>
        <begin position="27"/>
        <end position="175"/>
    </location>
</feature>
<dbReference type="EMBL" id="JAUSVL010000001">
    <property type="protein sequence ID" value="MDQ0291434.1"/>
    <property type="molecule type" value="Genomic_DNA"/>
</dbReference>
<organism evidence="2 3">
    <name type="scientific">Oligosphaera ethanolica</name>
    <dbReference type="NCBI Taxonomy" id="760260"/>
    <lineage>
        <taxon>Bacteria</taxon>
        <taxon>Pseudomonadati</taxon>
        <taxon>Lentisphaerota</taxon>
        <taxon>Oligosphaeria</taxon>
        <taxon>Oligosphaerales</taxon>
        <taxon>Oligosphaeraceae</taxon>
        <taxon>Oligosphaera</taxon>
    </lineage>
</organism>
<dbReference type="SUPFAM" id="SSF55729">
    <property type="entry name" value="Acyl-CoA N-acyltransferases (Nat)"/>
    <property type="match status" value="1"/>
</dbReference>
<evidence type="ECO:0000313" key="3">
    <source>
        <dbReference type="Proteomes" id="UP001238163"/>
    </source>
</evidence>
<dbReference type="GO" id="GO:0035447">
    <property type="term" value="F:mycothiol synthase activity"/>
    <property type="evidence" value="ECO:0007669"/>
    <property type="project" value="UniProtKB-EC"/>
</dbReference>
<proteinExistence type="predicted"/>
<dbReference type="EC" id="2.3.1.189" evidence="2"/>
<gene>
    <name evidence="2" type="ORF">J3R75_003541</name>
</gene>
<sequence>MAARQLMMRYPVERLEALSDPVFAPDFVLRPFRDGDEAGYLALMRAAGFPWADDMIQTVQGKAMPGGILFACDAKTGRIAATAMANKFRPETPDDYELGWVAAHPDYRGKQLGTKICAAVLIFYRQAGVRHVALHTDDFRKPALVTYLRQGWQPVIDDEEMAARWQAVREELGIPAAP</sequence>
<keyword evidence="2" id="KW-0808">Transferase</keyword>
<dbReference type="InterPro" id="IPR000182">
    <property type="entry name" value="GNAT_dom"/>
</dbReference>
<keyword evidence="2" id="KW-0012">Acyltransferase</keyword>
<dbReference type="Gene3D" id="3.40.630.30">
    <property type="match status" value="1"/>
</dbReference>
<accession>A0AAE3VJ68</accession>
<evidence type="ECO:0000313" key="2">
    <source>
        <dbReference type="EMBL" id="MDQ0291434.1"/>
    </source>
</evidence>
<dbReference type="Pfam" id="PF00583">
    <property type="entry name" value="Acetyltransf_1"/>
    <property type="match status" value="1"/>
</dbReference>
<name>A0AAE3VJ68_9BACT</name>
<dbReference type="InterPro" id="IPR016181">
    <property type="entry name" value="Acyl_CoA_acyltransferase"/>
</dbReference>
<comment type="caution">
    <text evidence="2">The sequence shown here is derived from an EMBL/GenBank/DDBJ whole genome shotgun (WGS) entry which is preliminary data.</text>
</comment>
<reference evidence="2" key="1">
    <citation type="submission" date="2023-07" db="EMBL/GenBank/DDBJ databases">
        <title>Genomic Encyclopedia of Type Strains, Phase IV (KMG-IV): sequencing the most valuable type-strain genomes for metagenomic binning, comparative biology and taxonomic classification.</title>
        <authorList>
            <person name="Goeker M."/>
        </authorList>
    </citation>
    <scope>NUCLEOTIDE SEQUENCE</scope>
    <source>
        <strain evidence="2">DSM 24202</strain>
    </source>
</reference>
<dbReference type="PROSITE" id="PS51186">
    <property type="entry name" value="GNAT"/>
    <property type="match status" value="1"/>
</dbReference>
<keyword evidence="3" id="KW-1185">Reference proteome</keyword>